<accession>A0A5B2X5M6</accession>
<reference evidence="2 3" key="2">
    <citation type="submission" date="2019-09" db="EMBL/GenBank/DDBJ databases">
        <authorList>
            <person name="Jin C."/>
        </authorList>
    </citation>
    <scope>NUCLEOTIDE SEQUENCE [LARGE SCALE GENOMIC DNA]</scope>
    <source>
        <strain evidence="2 3">AN110305</strain>
    </source>
</reference>
<proteinExistence type="predicted"/>
<dbReference type="InterPro" id="IPR007278">
    <property type="entry name" value="DUF397"/>
</dbReference>
<sequence>MHAALFALAVWRTSSRSNGIANCAEVAVTPRAVGLRDTKNRGGGTLVFAGGSMVAFLSSAKQGEFDLP</sequence>
<dbReference type="Proteomes" id="UP000323454">
    <property type="component" value="Unassembled WGS sequence"/>
</dbReference>
<dbReference type="OrthoDB" id="3430276at2"/>
<dbReference type="AlphaFoldDB" id="A0A5B2X5M6"/>
<feature type="domain" description="DUF397" evidence="1">
    <location>
        <begin position="9"/>
        <end position="61"/>
    </location>
</feature>
<evidence type="ECO:0000313" key="3">
    <source>
        <dbReference type="Proteomes" id="UP000323454"/>
    </source>
</evidence>
<name>A0A5B2X5M6_9PSEU</name>
<organism evidence="2 3">
    <name type="scientific">Solihabitans fulvus</name>
    <dbReference type="NCBI Taxonomy" id="1892852"/>
    <lineage>
        <taxon>Bacteria</taxon>
        <taxon>Bacillati</taxon>
        <taxon>Actinomycetota</taxon>
        <taxon>Actinomycetes</taxon>
        <taxon>Pseudonocardiales</taxon>
        <taxon>Pseudonocardiaceae</taxon>
        <taxon>Solihabitans</taxon>
    </lineage>
</organism>
<keyword evidence="3" id="KW-1185">Reference proteome</keyword>
<gene>
    <name evidence="2" type="ORF">F0L68_22665</name>
</gene>
<comment type="caution">
    <text evidence="2">The sequence shown here is derived from an EMBL/GenBank/DDBJ whole genome shotgun (WGS) entry which is preliminary data.</text>
</comment>
<dbReference type="RefSeq" id="WP_149851644.1">
    <property type="nucleotide sequence ID" value="NZ_VUOB01000041.1"/>
</dbReference>
<protein>
    <submittedName>
        <fullName evidence="2">DUF397 domain-containing protein</fullName>
    </submittedName>
</protein>
<reference evidence="2 3" key="1">
    <citation type="submission" date="2019-09" db="EMBL/GenBank/DDBJ databases">
        <title>Goodfellowia gen. nov., a new genus of the Pseudonocardineae related to Actinoalloteichus, containing Goodfellowia coeruleoviolacea gen. nov., comb. nov. gen. nov., comb. nov.</title>
        <authorList>
            <person name="Labeda D."/>
        </authorList>
    </citation>
    <scope>NUCLEOTIDE SEQUENCE [LARGE SCALE GENOMIC DNA]</scope>
    <source>
        <strain evidence="2 3">AN110305</strain>
    </source>
</reference>
<dbReference type="Pfam" id="PF04149">
    <property type="entry name" value="DUF397"/>
    <property type="match status" value="1"/>
</dbReference>
<dbReference type="EMBL" id="VUOB01000041">
    <property type="protein sequence ID" value="KAA2258647.1"/>
    <property type="molecule type" value="Genomic_DNA"/>
</dbReference>
<evidence type="ECO:0000313" key="2">
    <source>
        <dbReference type="EMBL" id="KAA2258647.1"/>
    </source>
</evidence>
<evidence type="ECO:0000259" key="1">
    <source>
        <dbReference type="Pfam" id="PF04149"/>
    </source>
</evidence>